<gene>
    <name evidence="1" type="ORF">C7377_1489</name>
</gene>
<evidence type="ECO:0008006" key="3">
    <source>
        <dbReference type="Google" id="ProtNLM"/>
    </source>
</evidence>
<dbReference type="Proteomes" id="UP000251835">
    <property type="component" value="Unassembled WGS sequence"/>
</dbReference>
<accession>A0A7L4UMK7</accession>
<dbReference type="Pfam" id="PF18845">
    <property type="entry name" value="baeRF_family3"/>
    <property type="match status" value="1"/>
</dbReference>
<dbReference type="OrthoDB" id="4393931at2"/>
<dbReference type="EMBL" id="QENZ01000005">
    <property type="protein sequence ID" value="PVX49851.1"/>
    <property type="molecule type" value="Genomic_DNA"/>
</dbReference>
<evidence type="ECO:0000313" key="2">
    <source>
        <dbReference type="Proteomes" id="UP000251835"/>
    </source>
</evidence>
<dbReference type="AlphaFoldDB" id="A0A7L4UMK7"/>
<name>A0A7L4UMK7_BALHA</name>
<sequence length="360" mass="41623">MSLHKQLEKLAKVSNTPCLTISFNTHRSHPDNEKDDIKLKNYISKAEKELLDKYDKREISKLLDKLGSLEKDIDSNYNLESIHIFISNDEKEIIRLERKTEIERYVVSESFVIRPLIKNYTKERDYYIMVLSQGGVDLYEASDEAIVNEIKNEDFPYPESGYYAPNAKKKSDPKYMDSLIREYLNNVDKAFVDIYNEAKKPCVVICTADNYNKLLEVANRPEAYLGFASIDYNNTDKDHITEQAYKLIIDKKNRKAEAAIASAEEVVSQGRVLTDLQEIYKASIDGLGQILIVSQDYKQSVVFKDERNFEIAENVSDQQNTTDDIVSKIAWEVWSKDGEVIFTDKEKLNDFGDILLIKRF</sequence>
<keyword evidence="2" id="KW-1185">Reference proteome</keyword>
<dbReference type="InterPro" id="IPR041289">
    <property type="entry name" value="Bact_RF_family3"/>
</dbReference>
<protein>
    <recommendedName>
        <fullName evidence="3">ERF1-like protein</fullName>
    </recommendedName>
</protein>
<dbReference type="RefSeq" id="WP_116496714.1">
    <property type="nucleotide sequence ID" value="NZ_QENZ01000005.1"/>
</dbReference>
<organism evidence="1 2">
    <name type="scientific">Balneicella halophila</name>
    <dbReference type="NCBI Taxonomy" id="1537566"/>
    <lineage>
        <taxon>Bacteria</taxon>
        <taxon>Pseudomonadati</taxon>
        <taxon>Bacteroidota</taxon>
        <taxon>Bacteroidia</taxon>
        <taxon>Bacteroidales</taxon>
        <taxon>Balneicellaceae</taxon>
        <taxon>Balneicella</taxon>
    </lineage>
</organism>
<evidence type="ECO:0000313" key="1">
    <source>
        <dbReference type="EMBL" id="PVX49851.1"/>
    </source>
</evidence>
<comment type="caution">
    <text evidence="1">The sequence shown here is derived from an EMBL/GenBank/DDBJ whole genome shotgun (WGS) entry which is preliminary data.</text>
</comment>
<proteinExistence type="predicted"/>
<reference evidence="1 2" key="1">
    <citation type="submission" date="2018-05" db="EMBL/GenBank/DDBJ databases">
        <title>Genomic Encyclopedia of Type Strains, Phase IV (KMG-IV): sequencing the most valuable type-strain genomes for metagenomic binning, comparative biology and taxonomic classification.</title>
        <authorList>
            <person name="Goeker M."/>
        </authorList>
    </citation>
    <scope>NUCLEOTIDE SEQUENCE [LARGE SCALE GENOMIC DNA]</scope>
    <source>
        <strain evidence="1 2">DSM 28579</strain>
    </source>
</reference>